<dbReference type="EMBL" id="ADZX01000050">
    <property type="protein sequence ID" value="EFK97732.1"/>
    <property type="molecule type" value="Genomic_DNA"/>
</dbReference>
<dbReference type="AlphaFoldDB" id="D9PFD5"/>
<accession>D9PFD5</accession>
<feature type="non-terminal residue" evidence="1">
    <location>
        <position position="56"/>
    </location>
</feature>
<sequence length="56" mass="6135">MPEIKTIQEMKTYLTDEYLAEPAAQTLLSMGGKPAAHAFMEALPGTPEKCKPTLIK</sequence>
<proteinExistence type="predicted"/>
<organism evidence="1">
    <name type="scientific">sediment metagenome</name>
    <dbReference type="NCBI Taxonomy" id="749907"/>
    <lineage>
        <taxon>unclassified sequences</taxon>
        <taxon>metagenomes</taxon>
        <taxon>ecological metagenomes</taxon>
    </lineage>
</organism>
<reference evidence="1" key="1">
    <citation type="submission" date="2010-07" db="EMBL/GenBank/DDBJ databases">
        <authorList>
            <consortium name="CONSOLIDER consortium CSD2007-00005"/>
            <person name="Guazzaroni M.-E."/>
            <person name="Richter M."/>
            <person name="Garcia-Salamanca A."/>
            <person name="Yarza P."/>
            <person name="Ferrer M."/>
        </authorList>
    </citation>
    <scope>NUCLEOTIDE SEQUENCE</scope>
</reference>
<reference evidence="1" key="2">
    <citation type="journal article" date="2011" name="Microb. Ecol.">
        <title>Taxonomic and Functional Metagenomic Profiling of the Microbial Community in the Anoxic Sediment of a Sub-saline Shallow Lake (Laguna de Carrizo, Central Spain).</title>
        <authorList>
            <person name="Ferrer M."/>
            <person name="Guazzaroni M.E."/>
            <person name="Richter M."/>
            <person name="Garcia-Salamanca A."/>
            <person name="Yarza P."/>
            <person name="Suarez-Suarez A."/>
            <person name="Solano J."/>
            <person name="Alcaide M."/>
            <person name="van Dillewijn P."/>
            <person name="Molina-Henares M.A."/>
            <person name="Lopez-Cortes N."/>
            <person name="Al-Ramahi Y."/>
            <person name="Guerrero C."/>
            <person name="Acosta A."/>
            <person name="de Eugenio L.I."/>
            <person name="Martinez V."/>
            <person name="Marques S."/>
            <person name="Rojo F."/>
            <person name="Santero E."/>
            <person name="Genilloud O."/>
            <person name="Perez-Perez J."/>
            <person name="Rossello-Mora R."/>
            <person name="Ramos J.L."/>
        </authorList>
    </citation>
    <scope>NUCLEOTIDE SEQUENCE</scope>
</reference>
<evidence type="ECO:0000313" key="1">
    <source>
        <dbReference type="EMBL" id="EFK97732.1"/>
    </source>
</evidence>
<name>D9PFD5_9ZZZZ</name>
<gene>
    <name evidence="1" type="ORF">LDC_0214</name>
</gene>
<comment type="caution">
    <text evidence="1">The sequence shown here is derived from an EMBL/GenBank/DDBJ whole genome shotgun (WGS) entry which is preliminary data.</text>
</comment>
<protein>
    <submittedName>
        <fullName evidence="1">Uncharacterized protein</fullName>
    </submittedName>
</protein>